<gene>
    <name evidence="17" type="primary">ribF</name>
    <name evidence="17" type="ORF">C5O25_03805</name>
</gene>
<comment type="function">
    <text evidence="1">Catalyzes the phosphorylation of riboflavin to FMN followed by the adenylation of FMN to FAD.</text>
</comment>
<keyword evidence="12" id="KW-0511">Multifunctional enzyme</keyword>
<keyword evidence="5 15" id="KW-0288">FMN</keyword>
<dbReference type="InterPro" id="IPR002606">
    <property type="entry name" value="Riboflavin_kinase_bac"/>
</dbReference>
<dbReference type="InterPro" id="IPR023468">
    <property type="entry name" value="Riboflavin_kinase"/>
</dbReference>
<dbReference type="NCBIfam" id="TIGR00083">
    <property type="entry name" value="ribF"/>
    <property type="match status" value="1"/>
</dbReference>
<dbReference type="PANTHER" id="PTHR22749:SF6">
    <property type="entry name" value="RIBOFLAVIN KINASE"/>
    <property type="match status" value="1"/>
</dbReference>
<evidence type="ECO:0000256" key="10">
    <source>
        <dbReference type="ARBA" id="ARBA00022827"/>
    </source>
</evidence>
<dbReference type="InterPro" id="IPR015865">
    <property type="entry name" value="Riboflavin_kinase_bac/euk"/>
</dbReference>
<evidence type="ECO:0000259" key="16">
    <source>
        <dbReference type="SMART" id="SM00904"/>
    </source>
</evidence>
<protein>
    <recommendedName>
        <fullName evidence="15">Riboflavin biosynthesis protein</fullName>
    </recommendedName>
    <domain>
        <recommendedName>
            <fullName evidence="15">Riboflavin kinase</fullName>
            <ecNumber evidence="15">2.7.1.26</ecNumber>
        </recommendedName>
        <alternativeName>
            <fullName evidence="15">Flavokinase</fullName>
        </alternativeName>
    </domain>
    <domain>
        <recommendedName>
            <fullName evidence="15">FMN adenylyltransferase</fullName>
            <ecNumber evidence="15">2.7.7.2</ecNumber>
        </recommendedName>
        <alternativeName>
            <fullName evidence="15">FAD pyrophosphorylase</fullName>
        </alternativeName>
        <alternativeName>
            <fullName evidence="15">FAD synthase</fullName>
        </alternativeName>
    </domain>
</protein>
<dbReference type="GO" id="GO:0005524">
    <property type="term" value="F:ATP binding"/>
    <property type="evidence" value="ECO:0007669"/>
    <property type="project" value="UniProtKB-UniRule"/>
</dbReference>
<dbReference type="Gene3D" id="2.40.30.30">
    <property type="entry name" value="Riboflavin kinase-like"/>
    <property type="match status" value="1"/>
</dbReference>
<dbReference type="GeneID" id="93425564"/>
<dbReference type="EC" id="2.7.1.26" evidence="15"/>
<dbReference type="EMBL" id="PUBV01000005">
    <property type="protein sequence ID" value="PWB08660.1"/>
    <property type="molecule type" value="Genomic_DNA"/>
</dbReference>
<comment type="pathway">
    <text evidence="2 15">Cofactor biosynthesis; FAD biosynthesis; FAD from FMN: step 1/1.</text>
</comment>
<dbReference type="SUPFAM" id="SSF82114">
    <property type="entry name" value="Riboflavin kinase-like"/>
    <property type="match status" value="1"/>
</dbReference>
<dbReference type="GO" id="GO:0003919">
    <property type="term" value="F:FMN adenylyltransferase activity"/>
    <property type="evidence" value="ECO:0007669"/>
    <property type="project" value="UniProtKB-UniRule"/>
</dbReference>
<evidence type="ECO:0000256" key="9">
    <source>
        <dbReference type="ARBA" id="ARBA00022777"/>
    </source>
</evidence>
<evidence type="ECO:0000256" key="2">
    <source>
        <dbReference type="ARBA" id="ARBA00004726"/>
    </source>
</evidence>
<keyword evidence="10 15" id="KW-0274">FAD</keyword>
<comment type="caution">
    <text evidence="17">The sequence shown here is derived from an EMBL/GenBank/DDBJ whole genome shotgun (WGS) entry which is preliminary data.</text>
</comment>
<sequence length="318" mass="34498">MELTINPRDTDTRPSIVTVGMFDGLHLGHRFLLSTLDDIASQRDLRPVALTFDRHPLDLIDPLRAPAMLAPLQERLRMMASCGATPGVIRFDETTRLLSASRFMQQLRTKLHAAVLLMGFNHRLGHDRLSTPDEYRRAAYSAGIEVMFAPGYPHHFGGAPISSTAIRAALAEGDTRLAAEMLGRPYTLEGTVIGGKKIGRTIGFPTANISVEPALMLIPAHGVYAARATIASGASYPAMVNIGVRPTVDLTESPTVSVEAHLIGYEGDLYGSRVAIAFVERMRSEMRFSSIDGLRARLQADASAASAILAAETYKEMP</sequence>
<dbReference type="AlphaFoldDB" id="A0A2V1J002"/>
<evidence type="ECO:0000313" key="18">
    <source>
        <dbReference type="Proteomes" id="UP000244925"/>
    </source>
</evidence>
<accession>A0A2V1J002</accession>
<dbReference type="EC" id="2.7.7.2" evidence="15"/>
<reference evidence="18" key="1">
    <citation type="submission" date="2018-02" db="EMBL/GenBank/DDBJ databases">
        <authorList>
            <person name="Clavel T."/>
            <person name="Strowig T."/>
        </authorList>
    </citation>
    <scope>NUCLEOTIDE SEQUENCE [LARGE SCALE GENOMIC DNA]</scope>
    <source>
        <strain evidence="18">DSM 100764</strain>
    </source>
</reference>
<evidence type="ECO:0000256" key="1">
    <source>
        <dbReference type="ARBA" id="ARBA00002121"/>
    </source>
</evidence>
<evidence type="ECO:0000256" key="12">
    <source>
        <dbReference type="ARBA" id="ARBA00023268"/>
    </source>
</evidence>
<keyword evidence="7 15" id="KW-0548">Nucleotidyltransferase</keyword>
<comment type="catalytic activity">
    <reaction evidence="13 15">
        <text>riboflavin + ATP = FMN + ADP + H(+)</text>
        <dbReference type="Rhea" id="RHEA:14357"/>
        <dbReference type="ChEBI" id="CHEBI:15378"/>
        <dbReference type="ChEBI" id="CHEBI:30616"/>
        <dbReference type="ChEBI" id="CHEBI:57986"/>
        <dbReference type="ChEBI" id="CHEBI:58210"/>
        <dbReference type="ChEBI" id="CHEBI:456216"/>
        <dbReference type="EC" id="2.7.1.26"/>
    </reaction>
</comment>
<dbReference type="RefSeq" id="WP_107035406.1">
    <property type="nucleotide sequence ID" value="NZ_CAONGC010000012.1"/>
</dbReference>
<evidence type="ECO:0000256" key="15">
    <source>
        <dbReference type="PIRNR" id="PIRNR004491"/>
    </source>
</evidence>
<dbReference type="InterPro" id="IPR023465">
    <property type="entry name" value="Riboflavin_kinase_dom_sf"/>
</dbReference>
<keyword evidence="9 15" id="KW-0418">Kinase</keyword>
<organism evidence="17 18">
    <name type="scientific">Paramuribaculum intestinale</name>
    <dbReference type="NCBI Taxonomy" id="2094151"/>
    <lineage>
        <taxon>Bacteria</taxon>
        <taxon>Pseudomonadati</taxon>
        <taxon>Bacteroidota</taxon>
        <taxon>Bacteroidia</taxon>
        <taxon>Bacteroidales</taxon>
        <taxon>Muribaculaceae</taxon>
        <taxon>Paramuribaculum</taxon>
    </lineage>
</organism>
<dbReference type="Pfam" id="PF01687">
    <property type="entry name" value="Flavokinase"/>
    <property type="match status" value="1"/>
</dbReference>
<evidence type="ECO:0000313" key="17">
    <source>
        <dbReference type="EMBL" id="PWB08660.1"/>
    </source>
</evidence>
<dbReference type="Proteomes" id="UP000244925">
    <property type="component" value="Unassembled WGS sequence"/>
</dbReference>
<name>A0A2V1J002_9BACT</name>
<keyword evidence="18" id="KW-1185">Reference proteome</keyword>
<evidence type="ECO:0000256" key="5">
    <source>
        <dbReference type="ARBA" id="ARBA00022643"/>
    </source>
</evidence>
<dbReference type="UniPathway" id="UPA00276">
    <property type="reaction ID" value="UER00406"/>
</dbReference>
<comment type="pathway">
    <text evidence="3 15">Cofactor biosynthesis; FMN biosynthesis; FMN from riboflavin (ATP route): step 1/1.</text>
</comment>
<dbReference type="GO" id="GO:0008531">
    <property type="term" value="F:riboflavin kinase activity"/>
    <property type="evidence" value="ECO:0007669"/>
    <property type="project" value="UniProtKB-UniRule"/>
</dbReference>
<dbReference type="PANTHER" id="PTHR22749">
    <property type="entry name" value="RIBOFLAVIN KINASE/FMN ADENYLYLTRANSFERASE"/>
    <property type="match status" value="1"/>
</dbReference>
<keyword evidence="4 15" id="KW-0285">Flavoprotein</keyword>
<evidence type="ECO:0000256" key="14">
    <source>
        <dbReference type="ARBA" id="ARBA00049494"/>
    </source>
</evidence>
<keyword evidence="6 15" id="KW-0808">Transferase</keyword>
<dbReference type="CDD" id="cd02064">
    <property type="entry name" value="FAD_synthetase_N"/>
    <property type="match status" value="1"/>
</dbReference>
<dbReference type="Gene3D" id="3.40.50.620">
    <property type="entry name" value="HUPs"/>
    <property type="match status" value="1"/>
</dbReference>
<dbReference type="SMART" id="SM00904">
    <property type="entry name" value="Flavokinase"/>
    <property type="match status" value="1"/>
</dbReference>
<evidence type="ECO:0000256" key="11">
    <source>
        <dbReference type="ARBA" id="ARBA00022840"/>
    </source>
</evidence>
<proteinExistence type="inferred from homology"/>
<keyword evidence="8 15" id="KW-0547">Nucleotide-binding</keyword>
<keyword evidence="11 15" id="KW-0067">ATP-binding</keyword>
<evidence type="ECO:0000256" key="7">
    <source>
        <dbReference type="ARBA" id="ARBA00022695"/>
    </source>
</evidence>
<dbReference type="Pfam" id="PF06574">
    <property type="entry name" value="FAD_syn"/>
    <property type="match status" value="1"/>
</dbReference>
<feature type="domain" description="Riboflavin kinase" evidence="16">
    <location>
        <begin position="181"/>
        <end position="310"/>
    </location>
</feature>
<evidence type="ECO:0000256" key="13">
    <source>
        <dbReference type="ARBA" id="ARBA00047880"/>
    </source>
</evidence>
<evidence type="ECO:0000256" key="3">
    <source>
        <dbReference type="ARBA" id="ARBA00005201"/>
    </source>
</evidence>
<evidence type="ECO:0000256" key="6">
    <source>
        <dbReference type="ARBA" id="ARBA00022679"/>
    </source>
</evidence>
<dbReference type="UniPathway" id="UPA00277">
    <property type="reaction ID" value="UER00407"/>
</dbReference>
<dbReference type="InterPro" id="IPR015864">
    <property type="entry name" value="FAD_synthase"/>
</dbReference>
<dbReference type="GO" id="GO:0009398">
    <property type="term" value="P:FMN biosynthetic process"/>
    <property type="evidence" value="ECO:0007669"/>
    <property type="project" value="UniProtKB-UniRule"/>
</dbReference>
<evidence type="ECO:0000256" key="4">
    <source>
        <dbReference type="ARBA" id="ARBA00022630"/>
    </source>
</evidence>
<evidence type="ECO:0000256" key="8">
    <source>
        <dbReference type="ARBA" id="ARBA00022741"/>
    </source>
</evidence>
<dbReference type="GO" id="GO:0009231">
    <property type="term" value="P:riboflavin biosynthetic process"/>
    <property type="evidence" value="ECO:0007669"/>
    <property type="project" value="InterPro"/>
</dbReference>
<dbReference type="InterPro" id="IPR014729">
    <property type="entry name" value="Rossmann-like_a/b/a_fold"/>
</dbReference>
<dbReference type="PIRSF" id="PIRSF004491">
    <property type="entry name" value="FAD_Synth"/>
    <property type="match status" value="1"/>
</dbReference>
<dbReference type="SUPFAM" id="SSF52374">
    <property type="entry name" value="Nucleotidylyl transferase"/>
    <property type="match status" value="1"/>
</dbReference>
<comment type="similarity">
    <text evidence="15">Belongs to the ribF family.</text>
</comment>
<dbReference type="GO" id="GO:0006747">
    <property type="term" value="P:FAD biosynthetic process"/>
    <property type="evidence" value="ECO:0007669"/>
    <property type="project" value="UniProtKB-UniRule"/>
</dbReference>
<comment type="catalytic activity">
    <reaction evidence="14 15">
        <text>FMN + ATP + H(+) = FAD + diphosphate</text>
        <dbReference type="Rhea" id="RHEA:17237"/>
        <dbReference type="ChEBI" id="CHEBI:15378"/>
        <dbReference type="ChEBI" id="CHEBI:30616"/>
        <dbReference type="ChEBI" id="CHEBI:33019"/>
        <dbReference type="ChEBI" id="CHEBI:57692"/>
        <dbReference type="ChEBI" id="CHEBI:58210"/>
        <dbReference type="EC" id="2.7.7.2"/>
    </reaction>
</comment>